<dbReference type="InterPro" id="IPR001314">
    <property type="entry name" value="Peptidase_S1A"/>
</dbReference>
<protein>
    <recommendedName>
        <fullName evidence="16">C3/C5 convertase</fullName>
    </recommendedName>
</protein>
<dbReference type="GO" id="GO:0006956">
    <property type="term" value="P:complement activation"/>
    <property type="evidence" value="ECO:0007669"/>
    <property type="project" value="InterPro"/>
</dbReference>
<dbReference type="Gene3D" id="3.40.50.410">
    <property type="entry name" value="von Willebrand factor, type A domain"/>
    <property type="match status" value="1"/>
</dbReference>
<dbReference type="InterPro" id="IPR009003">
    <property type="entry name" value="Peptidase_S1_PA"/>
</dbReference>
<comment type="caution">
    <text evidence="18">Lacks conserved residue(s) required for the propagation of feature annotation.</text>
</comment>
<organism evidence="23">
    <name type="scientific">Ginglymostoma cirratum</name>
    <name type="common">Nurse shark</name>
    <name type="synonym">Squalus cirratus</name>
    <dbReference type="NCBI Taxonomy" id="7801"/>
    <lineage>
        <taxon>Eukaryota</taxon>
        <taxon>Metazoa</taxon>
        <taxon>Chordata</taxon>
        <taxon>Craniata</taxon>
        <taxon>Vertebrata</taxon>
        <taxon>Chondrichthyes</taxon>
        <taxon>Elasmobranchii</taxon>
        <taxon>Galeomorphii</taxon>
        <taxon>Galeoidea</taxon>
        <taxon>Orectolobiformes</taxon>
        <taxon>Ginglymostomatidae</taxon>
        <taxon>Ginglymostoma</taxon>
    </lineage>
</organism>
<evidence type="ECO:0000256" key="9">
    <source>
        <dbReference type="ARBA" id="ARBA00022729"/>
    </source>
</evidence>
<dbReference type="PROSITE" id="PS50923">
    <property type="entry name" value="SUSHI"/>
    <property type="match status" value="2"/>
</dbReference>
<dbReference type="PIRSF" id="PIRSF001154">
    <property type="entry name" value="Compl_C2_B"/>
    <property type="match status" value="1"/>
</dbReference>
<feature type="domain" description="Sushi" evidence="22">
    <location>
        <begin position="154"/>
        <end position="211"/>
    </location>
</feature>
<evidence type="ECO:0000256" key="10">
    <source>
        <dbReference type="ARBA" id="ARBA00022737"/>
    </source>
</evidence>
<dbReference type="InterPro" id="IPR002035">
    <property type="entry name" value="VWF_A"/>
</dbReference>
<dbReference type="MEROPS" id="S01.196"/>
<dbReference type="PANTHER" id="PTHR46393">
    <property type="entry name" value="SUSHI DOMAIN-CONTAINING PROTEIN"/>
    <property type="match status" value="1"/>
</dbReference>
<dbReference type="GO" id="GO:0006508">
    <property type="term" value="P:proteolysis"/>
    <property type="evidence" value="ECO:0007669"/>
    <property type="project" value="UniProtKB-KW"/>
</dbReference>
<keyword evidence="10" id="KW-0677">Repeat</keyword>
<evidence type="ECO:0000256" key="4">
    <source>
        <dbReference type="ARBA" id="ARBA00004613"/>
    </source>
</evidence>
<dbReference type="InterPro" id="IPR018114">
    <property type="entry name" value="TRYPSIN_HIS"/>
</dbReference>
<dbReference type="CDD" id="cd00033">
    <property type="entry name" value="CCP"/>
    <property type="match status" value="3"/>
</dbReference>
<feature type="chain" id="PRO_5004218675" description="C3/C5 convertase" evidence="19">
    <location>
        <begin position="19"/>
        <end position="757"/>
    </location>
</feature>
<evidence type="ECO:0000256" key="3">
    <source>
        <dbReference type="ARBA" id="ARBA00004241"/>
    </source>
</evidence>
<comment type="cofactor">
    <cofactor evidence="2">
        <name>Mg(2+)</name>
        <dbReference type="ChEBI" id="CHEBI:18420"/>
    </cofactor>
</comment>
<feature type="active site" description="Charge relay system" evidence="17">
    <location>
        <position position="516"/>
    </location>
</feature>
<name>Q2Y2P1_GINCI</name>
<dbReference type="Gene3D" id="2.40.10.10">
    <property type="entry name" value="Trypsin-like serine proteases"/>
    <property type="match status" value="2"/>
</dbReference>
<dbReference type="InterPro" id="IPR000436">
    <property type="entry name" value="Sushi_SCR_CCP_dom"/>
</dbReference>
<dbReference type="GO" id="GO:0009986">
    <property type="term" value="C:cell surface"/>
    <property type="evidence" value="ECO:0007669"/>
    <property type="project" value="UniProtKB-SubCell"/>
</dbReference>
<evidence type="ECO:0000256" key="2">
    <source>
        <dbReference type="ARBA" id="ARBA00001946"/>
    </source>
</evidence>
<keyword evidence="12" id="KW-0720">Serine protease</keyword>
<dbReference type="GO" id="GO:0045087">
    <property type="term" value="P:innate immune response"/>
    <property type="evidence" value="ECO:0007669"/>
    <property type="project" value="UniProtKB-KW"/>
</dbReference>
<dbReference type="FunFam" id="2.40.10.10:FF:000068">
    <property type="entry name" value="transmembrane protease serine 2"/>
    <property type="match status" value="1"/>
</dbReference>
<feature type="disulfide bond" evidence="18">
    <location>
        <begin position="122"/>
        <end position="149"/>
    </location>
</feature>
<evidence type="ECO:0000256" key="13">
    <source>
        <dbReference type="ARBA" id="ARBA00022859"/>
    </source>
</evidence>
<keyword evidence="7 18" id="KW-0768">Sushi</keyword>
<sequence>MGLVRIAALNLFIFLVSGENENDGITCNPNITIRDGTITLSKGGEVGSILRYICPFGLYPYPVISRICRRNGRWSLMRNDHGRIISKAECRAFKCPTPSIEQGAFFPSNTLYAVGDTVSFECDDGYSLWGSKSRTCMINGRWNGTTAVCQDGLDSCPNPGIPAGSMKSGTNYGFDDKVKYLCLNDLVLIGSNERICLETGEWSGSEPVCQHKYSFDLPEEVASYFSASFSRFLSESKIDSQVTEEDESHGRKLILGQNHKLHIYILLDVSGSIQKEDFKKAINALTTFVTMIKQFEVGVNYGLVMFGSRSCVEVNIAHDDVSDSDSVLQILPTLKYEDITRYSDAGTNMTGALKTIFEMMVLKKASMKDKQAEWREVRHAIMIFTDGRNNMGGNPKPMMDRIRNFLDIEKVGEEFLDVYVFGLGNDVDTDEMNSVASKKNNEKHMFFIQMEDLTTVFNSMLDLTSVGNLCGFANKSLTVSDQSSFPWYAEVRSNDNPEFRCSGSIVGDEWILTAAHCFEYLTEGNINSRLIFVGASGKKVQLKIDRVIKHPNYNLTGKVEMGIWEFYDYDIALVKIKSKLSFTTNIRPICLPCTVGTSVALRISQTKPTCTDHEEELLPTLRTVEAKFIQKIQNHELKNVKIKTGASERALCEQDATNAAIYVNVSNVKDVVTDRFLCTGGSRNNPEAISCKGDSGGPLYIQKLYRYIQVGVVSWGVVNMCEYSNLPHHARDFHINLFKVLDWLKQHLGNSTRFLDQ</sequence>
<feature type="disulfide bond" evidence="18">
    <location>
        <begin position="182"/>
        <end position="209"/>
    </location>
</feature>
<keyword evidence="8" id="KW-0645">Protease</keyword>
<evidence type="ECO:0000256" key="16">
    <source>
        <dbReference type="ARBA" id="ARBA00029636"/>
    </source>
</evidence>
<dbReference type="SUPFAM" id="SSF57535">
    <property type="entry name" value="Complement control module/SCR domain"/>
    <property type="match status" value="3"/>
</dbReference>
<dbReference type="SMART" id="SM00327">
    <property type="entry name" value="VWA"/>
    <property type="match status" value="1"/>
</dbReference>
<evidence type="ECO:0000256" key="18">
    <source>
        <dbReference type="PROSITE-ProRule" id="PRU00302"/>
    </source>
</evidence>
<feature type="active site" description="Charge relay system" evidence="17">
    <location>
        <position position="570"/>
    </location>
</feature>
<evidence type="ECO:0000256" key="19">
    <source>
        <dbReference type="SAM" id="SignalP"/>
    </source>
</evidence>
<evidence type="ECO:0000256" key="5">
    <source>
        <dbReference type="ARBA" id="ARBA00022525"/>
    </source>
</evidence>
<dbReference type="InterPro" id="IPR036465">
    <property type="entry name" value="vWFA_dom_sf"/>
</dbReference>
<keyword evidence="9 19" id="KW-0732">Signal</keyword>
<evidence type="ECO:0000256" key="7">
    <source>
        <dbReference type="ARBA" id="ARBA00022659"/>
    </source>
</evidence>
<dbReference type="CDD" id="cd00190">
    <property type="entry name" value="Tryp_SPc"/>
    <property type="match status" value="1"/>
</dbReference>
<evidence type="ECO:0000256" key="14">
    <source>
        <dbReference type="ARBA" id="ARBA00023157"/>
    </source>
</evidence>
<feature type="domain" description="VWFA" evidence="20">
    <location>
        <begin position="262"/>
        <end position="464"/>
    </location>
</feature>
<reference evidence="23" key="1">
    <citation type="journal article" date="2007" name="Dev. Comp. Immunol.">
        <title>Molecular cloning, structural analysis and expression of complement component Bf/C2 genes in the nurse shark, Ginglymostoma cirratum.</title>
        <authorList>
            <person name="Shin D.H."/>
            <person name="Webb B."/>
            <person name="Nakao M."/>
            <person name="Smith S.L."/>
        </authorList>
    </citation>
    <scope>NUCLEOTIDE SEQUENCE</scope>
    <source>
        <tissue evidence="23">Liver</tissue>
    </source>
</reference>
<dbReference type="Pfam" id="PF00089">
    <property type="entry name" value="Trypsin"/>
    <property type="match status" value="1"/>
</dbReference>
<keyword evidence="5" id="KW-0964">Secreted</keyword>
<proteinExistence type="evidence at transcript level"/>
<evidence type="ECO:0000256" key="17">
    <source>
        <dbReference type="PIRSR" id="PIRSR001154-1"/>
    </source>
</evidence>
<comment type="cofactor">
    <cofactor evidence="1">
        <name>Mn(2+)</name>
        <dbReference type="ChEBI" id="CHEBI:29035"/>
    </cofactor>
</comment>
<dbReference type="PANTHER" id="PTHR46393:SF7">
    <property type="entry name" value="COMPLEMENT C2"/>
    <property type="match status" value="1"/>
</dbReference>
<dbReference type="InterPro" id="IPR043504">
    <property type="entry name" value="Peptidase_S1_PA_chymotrypsin"/>
</dbReference>
<dbReference type="Pfam" id="PF00084">
    <property type="entry name" value="Sushi"/>
    <property type="match status" value="2"/>
</dbReference>
<dbReference type="PROSITE" id="PS50234">
    <property type="entry name" value="VWFA"/>
    <property type="match status" value="1"/>
</dbReference>
<keyword evidence="13" id="KW-0391">Immunity</keyword>
<dbReference type="Gene3D" id="2.10.70.10">
    <property type="entry name" value="Complement Module, domain 1"/>
    <property type="match status" value="3"/>
</dbReference>
<keyword evidence="6" id="KW-0399">Innate immunity</keyword>
<dbReference type="SMART" id="SM00020">
    <property type="entry name" value="Tryp_SPc"/>
    <property type="match status" value="1"/>
</dbReference>
<dbReference type="PROSITE" id="PS00134">
    <property type="entry name" value="TRYPSIN_HIS"/>
    <property type="match status" value="1"/>
</dbReference>
<evidence type="ECO:0000256" key="6">
    <source>
        <dbReference type="ARBA" id="ARBA00022588"/>
    </source>
</evidence>
<dbReference type="SMART" id="SM00032">
    <property type="entry name" value="CCP"/>
    <property type="match status" value="3"/>
</dbReference>
<dbReference type="PRINTS" id="PR00722">
    <property type="entry name" value="CHYMOTRYPSIN"/>
</dbReference>
<accession>Q2Y2P1</accession>
<dbReference type="SUPFAM" id="SSF50494">
    <property type="entry name" value="Trypsin-like serine proteases"/>
    <property type="match status" value="1"/>
</dbReference>
<dbReference type="SUPFAM" id="SSF53300">
    <property type="entry name" value="vWA-like"/>
    <property type="match status" value="1"/>
</dbReference>
<evidence type="ECO:0000259" key="22">
    <source>
        <dbReference type="PROSITE" id="PS50923"/>
    </source>
</evidence>
<evidence type="ECO:0000259" key="20">
    <source>
        <dbReference type="PROSITE" id="PS50234"/>
    </source>
</evidence>
<evidence type="ECO:0000256" key="12">
    <source>
        <dbReference type="ARBA" id="ARBA00022825"/>
    </source>
</evidence>
<dbReference type="GO" id="GO:0009617">
    <property type="term" value="P:response to bacterium"/>
    <property type="evidence" value="ECO:0007669"/>
    <property type="project" value="TreeGrafter"/>
</dbReference>
<dbReference type="Pfam" id="PF00092">
    <property type="entry name" value="VWA"/>
    <property type="match status" value="1"/>
</dbReference>
<evidence type="ECO:0000256" key="11">
    <source>
        <dbReference type="ARBA" id="ARBA00022801"/>
    </source>
</evidence>
<keyword evidence="15" id="KW-0325">Glycoprotein</keyword>
<evidence type="ECO:0000256" key="15">
    <source>
        <dbReference type="ARBA" id="ARBA00023180"/>
    </source>
</evidence>
<dbReference type="AlphaFoldDB" id="Q2Y2P1"/>
<feature type="domain" description="Peptidase S1" evidence="21">
    <location>
        <begin position="465"/>
        <end position="749"/>
    </location>
</feature>
<feature type="signal peptide" evidence="19">
    <location>
        <begin position="1"/>
        <end position="18"/>
    </location>
</feature>
<dbReference type="InterPro" id="IPR011360">
    <property type="entry name" value="Compl_C2_B"/>
</dbReference>
<dbReference type="InterPro" id="IPR001254">
    <property type="entry name" value="Trypsin_dom"/>
</dbReference>
<dbReference type="GO" id="GO:0004252">
    <property type="term" value="F:serine-type endopeptidase activity"/>
    <property type="evidence" value="ECO:0007669"/>
    <property type="project" value="InterPro"/>
</dbReference>
<evidence type="ECO:0000256" key="1">
    <source>
        <dbReference type="ARBA" id="ARBA00001936"/>
    </source>
</evidence>
<evidence type="ECO:0000256" key="8">
    <source>
        <dbReference type="ARBA" id="ARBA00022670"/>
    </source>
</evidence>
<feature type="domain" description="Sushi" evidence="22">
    <location>
        <begin position="93"/>
        <end position="151"/>
    </location>
</feature>
<evidence type="ECO:0000259" key="21">
    <source>
        <dbReference type="PROSITE" id="PS50240"/>
    </source>
</evidence>
<dbReference type="GO" id="GO:0070062">
    <property type="term" value="C:extracellular exosome"/>
    <property type="evidence" value="ECO:0007669"/>
    <property type="project" value="TreeGrafter"/>
</dbReference>
<feature type="active site" description="Charge relay system" evidence="17">
    <location>
        <position position="695"/>
    </location>
</feature>
<dbReference type="InterPro" id="IPR035976">
    <property type="entry name" value="Sushi/SCR/CCP_sf"/>
</dbReference>
<keyword evidence="11" id="KW-0378">Hydrolase</keyword>
<evidence type="ECO:0000313" key="23">
    <source>
        <dbReference type="EMBL" id="AAY56127.1"/>
    </source>
</evidence>
<keyword evidence="14 18" id="KW-1015">Disulfide bond</keyword>
<dbReference type="PROSITE" id="PS50240">
    <property type="entry name" value="TRYPSIN_DOM"/>
    <property type="match status" value="1"/>
</dbReference>
<dbReference type="EMBL" id="DQ007342">
    <property type="protein sequence ID" value="AAY56127.1"/>
    <property type="molecule type" value="mRNA"/>
</dbReference>
<comment type="subcellular location">
    <subcellularLocation>
        <location evidence="3">Cell surface</location>
    </subcellularLocation>
    <subcellularLocation>
        <location evidence="4">Secreted</location>
    </subcellularLocation>
</comment>